<dbReference type="RefSeq" id="WP_338194088.1">
    <property type="nucleotide sequence ID" value="NZ_AP027268.1"/>
</dbReference>
<dbReference type="EMBL" id="AP027268">
    <property type="protein sequence ID" value="BDW93509.1"/>
    <property type="molecule type" value="Genomic_DNA"/>
</dbReference>
<organism evidence="2 3">
    <name type="scientific">Flagellimonas marinaquae</name>
    <dbReference type="NCBI Taxonomy" id="254955"/>
    <lineage>
        <taxon>Bacteria</taxon>
        <taxon>Pseudomonadati</taxon>
        <taxon>Bacteroidota</taxon>
        <taxon>Flavobacteriia</taxon>
        <taxon>Flavobacteriales</taxon>
        <taxon>Flavobacteriaceae</taxon>
        <taxon>Flagellimonas</taxon>
    </lineage>
</organism>
<evidence type="ECO:0000259" key="1">
    <source>
        <dbReference type="Pfam" id="PF13810"/>
    </source>
</evidence>
<sequence length="408" mass="45618">MKNWINKYLITAGALSIVLAGTSCKNETKKKPVEGNNGNTEATVANVSPKWSQLFIKNEGWFGGDGIFGIPMDGKEFVTATDSTITLFTFGDTMIGHHDGKTLVPEDFQMINNSVGILQGNTPNKSQISFHWKEGEDPKDKALFKPITPNSETDDYYWLGDGFVNTEGDDNLYIFAYPVREKDTTGIGGFNFQQVGVNLIQIPKGSKPPYLDHAQLETPFFDSETQTSFGSAIYVNTRSAGAPDPDGYVYTYAVSNQEGTKGLLVARVQPKNYVKFDQWRFWNGQDWVPEMGEAIIIARDVSNEMSVSPTLDGKIVLTYQRFTMGPEVAIQIGESLVGPFGEPEIVYRTTENETNETYFTYNAKAYPHLSKPGTLLASYNVNSFDFWADILKDPNLYRPRFLEIPLER</sequence>
<dbReference type="PROSITE" id="PS51257">
    <property type="entry name" value="PROKAR_LIPOPROTEIN"/>
    <property type="match status" value="1"/>
</dbReference>
<dbReference type="InterPro" id="IPR025442">
    <property type="entry name" value="DUF4185"/>
</dbReference>
<dbReference type="Proteomes" id="UP001330184">
    <property type="component" value="Chromosome"/>
</dbReference>
<dbReference type="AlphaFoldDB" id="A0AA48HPW9"/>
<evidence type="ECO:0000313" key="2">
    <source>
        <dbReference type="EMBL" id="BDW93509.1"/>
    </source>
</evidence>
<name>A0AA48HPW9_9FLAO</name>
<evidence type="ECO:0000313" key="3">
    <source>
        <dbReference type="Proteomes" id="UP001330184"/>
    </source>
</evidence>
<gene>
    <name evidence="2" type="ORF">MACH07_23410</name>
</gene>
<dbReference type="Pfam" id="PF13810">
    <property type="entry name" value="DUF4185"/>
    <property type="match status" value="1"/>
</dbReference>
<keyword evidence="3" id="KW-1185">Reference proteome</keyword>
<reference evidence="2 3" key="1">
    <citation type="submission" date="2023-01" db="EMBL/GenBank/DDBJ databases">
        <title>Complete genome sequence of Muricauda aquimarina strain IFOP_LL357.</title>
        <authorList>
            <person name="Gajardo G."/>
            <person name="Ueki S."/>
            <person name="Maruyama F."/>
        </authorList>
    </citation>
    <scope>NUCLEOTIDE SEQUENCE [LARGE SCALE GENOMIC DNA]</scope>
    <source>
        <strain evidence="2 3">IFOP_LL357</strain>
    </source>
</reference>
<protein>
    <recommendedName>
        <fullName evidence="1">DUF4185 domain-containing protein</fullName>
    </recommendedName>
</protein>
<proteinExistence type="predicted"/>
<accession>A0AA48HPW9</accession>
<feature type="domain" description="DUF4185" evidence="1">
    <location>
        <begin position="240"/>
        <end position="349"/>
    </location>
</feature>